<keyword evidence="4" id="KW-0234">DNA repair</keyword>
<gene>
    <name evidence="7" type="ORF">Tsubulata_011163</name>
</gene>
<accession>A0A9Q0J1A1</accession>
<feature type="domain" description="DNA repair metallo-beta-lactamase" evidence="6">
    <location>
        <begin position="228"/>
        <end position="335"/>
    </location>
</feature>
<comment type="similarity">
    <text evidence="2">Belongs to the DNA repair metallo-beta-lactamase (DRMBL) family.</text>
</comment>
<evidence type="ECO:0000313" key="7">
    <source>
        <dbReference type="EMBL" id="KAJ4825931.1"/>
    </source>
</evidence>
<protein>
    <recommendedName>
        <fullName evidence="6">DNA repair metallo-beta-lactamase domain-containing protein</fullName>
    </recommendedName>
</protein>
<dbReference type="InterPro" id="IPR036866">
    <property type="entry name" value="RibonucZ/Hydroxyglut_hydro"/>
</dbReference>
<dbReference type="Pfam" id="PF07522">
    <property type="entry name" value="DRMBL"/>
    <property type="match status" value="1"/>
</dbReference>
<reference evidence="7" key="1">
    <citation type="submission" date="2022-02" db="EMBL/GenBank/DDBJ databases">
        <authorList>
            <person name="Henning P.M."/>
            <person name="McCubbin A.G."/>
            <person name="Shore J.S."/>
        </authorList>
    </citation>
    <scope>NUCLEOTIDE SEQUENCE</scope>
    <source>
        <strain evidence="7">F60SS</strain>
        <tissue evidence="7">Leaves</tissue>
    </source>
</reference>
<evidence type="ECO:0000256" key="2">
    <source>
        <dbReference type="ARBA" id="ARBA00010304"/>
    </source>
</evidence>
<evidence type="ECO:0000256" key="1">
    <source>
        <dbReference type="ARBA" id="ARBA00004123"/>
    </source>
</evidence>
<evidence type="ECO:0000256" key="5">
    <source>
        <dbReference type="ARBA" id="ARBA00023242"/>
    </source>
</evidence>
<evidence type="ECO:0000259" key="6">
    <source>
        <dbReference type="Pfam" id="PF07522"/>
    </source>
</evidence>
<evidence type="ECO:0000256" key="3">
    <source>
        <dbReference type="ARBA" id="ARBA00022763"/>
    </source>
</evidence>
<sequence>MPIEMPRGLPFSVDTWSQISKRKRHHFLTHAHKDHSSSILTHASFPIYATHLTKSLVLQHYPQLDASLFVSIEVGQSLVIDDPDGEFTVTAFDANHCPGAVMFLFEGNFGNILHTGDGRLTPECLRSLPERYMSKKGKRPRVQLDYVFLDCTFGKFNQKLPSTHVAIQQVINCIWKHPTAAVVYLTCDLLGQEDILCKVSETFGSKIFVDEGANPECFHTLKLVAPDIITKDPSSRFHMFDGFPKLYERAAAKLAEARANSQIDPLIIRPSAQWYVCEEENSDTNSQRKLRFNEAVRDQFGVWHVCYSMHSSREELESALQLLGPKWVVSTTPSCRALELDYVKKHCFSTHLSSDDTLWKLLDISVEASSESNVSAKSICSSPAIEASTQVCAELLSQPVKVPFSRLLSLSPPRKRPAVTLFGRARLGIGYSNLPEEPRNTFGNYETQQMVAKRMDLELPIEDIASSTSETELKDDVSTEKCEESPKKAPFKVSYCSPVGSSKNFGESLRKLYRSMNVPVPRPLPSLLKLMNANKRYKRRYDL</sequence>
<dbReference type="InterPro" id="IPR011084">
    <property type="entry name" value="DRMBL"/>
</dbReference>
<dbReference type="SUPFAM" id="SSF56281">
    <property type="entry name" value="Metallo-hydrolase/oxidoreductase"/>
    <property type="match status" value="1"/>
</dbReference>
<keyword evidence="8" id="KW-1185">Reference proteome</keyword>
<comment type="subcellular location">
    <subcellularLocation>
        <location evidence="1">Nucleus</location>
    </subcellularLocation>
</comment>
<keyword evidence="5" id="KW-0539">Nucleus</keyword>
<evidence type="ECO:0000256" key="4">
    <source>
        <dbReference type="ARBA" id="ARBA00023204"/>
    </source>
</evidence>
<dbReference type="FunFam" id="3.40.50.12650:FF:000005">
    <property type="entry name" value="DNA repair metallo-beta-lactamase family protein"/>
    <property type="match status" value="1"/>
</dbReference>
<reference evidence="7" key="2">
    <citation type="journal article" date="2023" name="Plants (Basel)">
        <title>Annotation of the Turnera subulata (Passifloraceae) Draft Genome Reveals the S-Locus Evolved after the Divergence of Turneroideae from Passifloroideae in a Stepwise Manner.</title>
        <authorList>
            <person name="Henning P.M."/>
            <person name="Roalson E.H."/>
            <person name="Mir W."/>
            <person name="McCubbin A.G."/>
            <person name="Shore J.S."/>
        </authorList>
    </citation>
    <scope>NUCLEOTIDE SEQUENCE</scope>
    <source>
        <strain evidence="7">F60SS</strain>
    </source>
</reference>
<dbReference type="GO" id="GO:0006303">
    <property type="term" value="P:double-strand break repair via nonhomologous end joining"/>
    <property type="evidence" value="ECO:0007669"/>
    <property type="project" value="TreeGrafter"/>
</dbReference>
<dbReference type="GO" id="GO:0035312">
    <property type="term" value="F:5'-3' DNA exonuclease activity"/>
    <property type="evidence" value="ECO:0007669"/>
    <property type="project" value="TreeGrafter"/>
</dbReference>
<proteinExistence type="inferred from homology"/>
<dbReference type="EMBL" id="JAKUCV010006776">
    <property type="protein sequence ID" value="KAJ4825931.1"/>
    <property type="molecule type" value="Genomic_DNA"/>
</dbReference>
<dbReference type="Gene3D" id="3.40.50.12650">
    <property type="match status" value="1"/>
</dbReference>
<dbReference type="PANTHER" id="PTHR23240:SF31">
    <property type="entry name" value="DNA REPAIR METALLO-BETA-LACTAMASE FAMILY PROTEIN"/>
    <property type="match status" value="1"/>
</dbReference>
<dbReference type="Proteomes" id="UP001141552">
    <property type="component" value="Unassembled WGS sequence"/>
</dbReference>
<dbReference type="GO" id="GO:0003684">
    <property type="term" value="F:damaged DNA binding"/>
    <property type="evidence" value="ECO:0007669"/>
    <property type="project" value="TreeGrafter"/>
</dbReference>
<organism evidence="7 8">
    <name type="scientific">Turnera subulata</name>
    <dbReference type="NCBI Taxonomy" id="218843"/>
    <lineage>
        <taxon>Eukaryota</taxon>
        <taxon>Viridiplantae</taxon>
        <taxon>Streptophyta</taxon>
        <taxon>Embryophyta</taxon>
        <taxon>Tracheophyta</taxon>
        <taxon>Spermatophyta</taxon>
        <taxon>Magnoliopsida</taxon>
        <taxon>eudicotyledons</taxon>
        <taxon>Gunneridae</taxon>
        <taxon>Pentapetalae</taxon>
        <taxon>rosids</taxon>
        <taxon>fabids</taxon>
        <taxon>Malpighiales</taxon>
        <taxon>Passifloraceae</taxon>
        <taxon>Turnera</taxon>
    </lineage>
</organism>
<dbReference type="GO" id="GO:0036297">
    <property type="term" value="P:interstrand cross-link repair"/>
    <property type="evidence" value="ECO:0007669"/>
    <property type="project" value="TreeGrafter"/>
</dbReference>
<dbReference type="GO" id="GO:0005634">
    <property type="term" value="C:nucleus"/>
    <property type="evidence" value="ECO:0007669"/>
    <property type="project" value="UniProtKB-SubCell"/>
</dbReference>
<name>A0A9Q0J1A1_9ROSI</name>
<dbReference type="PANTHER" id="PTHR23240">
    <property type="entry name" value="DNA CROSS-LINK REPAIR PROTEIN PSO2/SNM1-RELATED"/>
    <property type="match status" value="1"/>
</dbReference>
<keyword evidence="3" id="KW-0227">DNA damage</keyword>
<evidence type="ECO:0000313" key="8">
    <source>
        <dbReference type="Proteomes" id="UP001141552"/>
    </source>
</evidence>
<comment type="caution">
    <text evidence="7">The sequence shown here is derived from an EMBL/GenBank/DDBJ whole genome shotgun (WGS) entry which is preliminary data.</text>
</comment>
<dbReference type="Gene3D" id="3.60.15.10">
    <property type="entry name" value="Ribonuclease Z/Hydroxyacylglutathione hydrolase-like"/>
    <property type="match status" value="1"/>
</dbReference>
<dbReference type="AlphaFoldDB" id="A0A9Q0J1A1"/>
<dbReference type="OrthoDB" id="262529at2759"/>
<dbReference type="FunFam" id="3.60.15.10:FF:000039">
    <property type="entry name" value="DNA repair metallo-beta-lactamase family protein"/>
    <property type="match status" value="1"/>
</dbReference>